<organism evidence="5 6">
    <name type="scientific">Sphingomonas daechungensis</name>
    <dbReference type="NCBI Taxonomy" id="1176646"/>
    <lineage>
        <taxon>Bacteria</taxon>
        <taxon>Pseudomonadati</taxon>
        <taxon>Pseudomonadota</taxon>
        <taxon>Alphaproteobacteria</taxon>
        <taxon>Sphingomonadales</taxon>
        <taxon>Sphingomonadaceae</taxon>
        <taxon>Sphingomonas</taxon>
    </lineage>
</organism>
<name>A0ABX6T409_9SPHN</name>
<dbReference type="SUPFAM" id="SSF56349">
    <property type="entry name" value="DNA breaking-rejoining enzymes"/>
    <property type="match status" value="1"/>
</dbReference>
<proteinExistence type="predicted"/>
<protein>
    <recommendedName>
        <fullName evidence="4">Core-binding (CB) domain-containing protein</fullName>
    </recommendedName>
</protein>
<evidence type="ECO:0000256" key="2">
    <source>
        <dbReference type="ARBA" id="ARBA00023125"/>
    </source>
</evidence>
<evidence type="ECO:0000313" key="6">
    <source>
        <dbReference type="Proteomes" id="UP000516134"/>
    </source>
</evidence>
<keyword evidence="2 3" id="KW-0238">DNA-binding</keyword>
<evidence type="ECO:0000259" key="4">
    <source>
        <dbReference type="PROSITE" id="PS51900"/>
    </source>
</evidence>
<feature type="domain" description="Core-binding (CB)" evidence="4">
    <location>
        <begin position="65"/>
        <end position="147"/>
    </location>
</feature>
<dbReference type="RefSeq" id="WP_187715180.1">
    <property type="nucleotide sequence ID" value="NZ_CP060780.1"/>
</dbReference>
<sequence>MATIKKRRWQTSKGEWREAFRVSYTDREGRRHHKQFEMRRDADAYRIKAESELARGIHTPEAQSITLSQAADIWISASEANGCDRATIKTYREIVNRHVKPHIGPEKLSRLSAPQVVEFRDTMIRTRSHAMASKAVRHLSMVLTEAMRRGLVAQNVARECK</sequence>
<evidence type="ECO:0000256" key="3">
    <source>
        <dbReference type="PROSITE-ProRule" id="PRU01248"/>
    </source>
</evidence>
<dbReference type="PROSITE" id="PS51900">
    <property type="entry name" value="CB"/>
    <property type="match status" value="1"/>
</dbReference>
<keyword evidence="1" id="KW-0229">DNA integration</keyword>
<dbReference type="EMBL" id="CP060780">
    <property type="protein sequence ID" value="QNP43755.1"/>
    <property type="molecule type" value="Genomic_DNA"/>
</dbReference>
<evidence type="ECO:0000313" key="5">
    <source>
        <dbReference type="EMBL" id="QNP43755.1"/>
    </source>
</evidence>
<dbReference type="InterPro" id="IPR010998">
    <property type="entry name" value="Integrase_recombinase_N"/>
</dbReference>
<accession>A0ABX6T409</accession>
<keyword evidence="6" id="KW-1185">Reference proteome</keyword>
<evidence type="ECO:0000256" key="1">
    <source>
        <dbReference type="ARBA" id="ARBA00022908"/>
    </source>
</evidence>
<dbReference type="InterPro" id="IPR044068">
    <property type="entry name" value="CB"/>
</dbReference>
<dbReference type="InterPro" id="IPR053876">
    <property type="entry name" value="Phage_int_M"/>
</dbReference>
<dbReference type="Proteomes" id="UP000516134">
    <property type="component" value="Chromosome"/>
</dbReference>
<dbReference type="Gene3D" id="1.10.150.130">
    <property type="match status" value="1"/>
</dbReference>
<reference evidence="5 6" key="1">
    <citation type="submission" date="2020-08" db="EMBL/GenBank/DDBJ databases">
        <title>Genome sequence of Sphingomonas daechungensis KACC 18115T.</title>
        <authorList>
            <person name="Hyun D.-W."/>
            <person name="Bae J.-W."/>
        </authorList>
    </citation>
    <scope>NUCLEOTIDE SEQUENCE [LARGE SCALE GENOMIC DNA]</scope>
    <source>
        <strain evidence="5 6">KACC 18115</strain>
    </source>
</reference>
<gene>
    <name evidence="5" type="ORF">H9L15_03590</name>
</gene>
<dbReference type="InterPro" id="IPR011010">
    <property type="entry name" value="DNA_brk_join_enz"/>
</dbReference>
<dbReference type="Pfam" id="PF22022">
    <property type="entry name" value="Phage_int_M"/>
    <property type="match status" value="1"/>
</dbReference>